<evidence type="ECO:0000313" key="21">
    <source>
        <dbReference type="Proteomes" id="UP000198440"/>
    </source>
</evidence>
<gene>
    <name evidence="15" type="primary">pheT</name>
    <name evidence="20" type="ORF">SAMN04488078_102754</name>
</gene>
<dbReference type="InterPro" id="IPR002547">
    <property type="entry name" value="tRNA-bd_dom"/>
</dbReference>
<name>A0A239GMM9_9RHOB</name>
<dbReference type="SUPFAM" id="SSF54991">
    <property type="entry name" value="Anticodon-binding domain of PheRS"/>
    <property type="match status" value="1"/>
</dbReference>
<dbReference type="GO" id="GO:0006432">
    <property type="term" value="P:phenylalanyl-tRNA aminoacylation"/>
    <property type="evidence" value="ECO:0007669"/>
    <property type="project" value="UniProtKB-UniRule"/>
</dbReference>
<dbReference type="Proteomes" id="UP000198440">
    <property type="component" value="Unassembled WGS sequence"/>
</dbReference>
<keyword evidence="7 15" id="KW-0479">Metal-binding</keyword>
<evidence type="ECO:0000256" key="15">
    <source>
        <dbReference type="HAMAP-Rule" id="MF_00283"/>
    </source>
</evidence>
<evidence type="ECO:0000259" key="18">
    <source>
        <dbReference type="PROSITE" id="PS51447"/>
    </source>
</evidence>
<dbReference type="GO" id="GO:0009328">
    <property type="term" value="C:phenylalanine-tRNA ligase complex"/>
    <property type="evidence" value="ECO:0007669"/>
    <property type="project" value="TreeGrafter"/>
</dbReference>
<evidence type="ECO:0000256" key="9">
    <source>
        <dbReference type="ARBA" id="ARBA00022840"/>
    </source>
</evidence>
<dbReference type="GO" id="GO:0004826">
    <property type="term" value="F:phenylalanine-tRNA ligase activity"/>
    <property type="evidence" value="ECO:0007669"/>
    <property type="project" value="UniProtKB-UniRule"/>
</dbReference>
<dbReference type="InterPro" id="IPR045060">
    <property type="entry name" value="Phe-tRNA-ligase_IIc_bsu"/>
</dbReference>
<keyword evidence="11 16" id="KW-0694">RNA-binding</keyword>
<dbReference type="Gene3D" id="3.30.56.10">
    <property type="match status" value="2"/>
</dbReference>
<dbReference type="GO" id="GO:0000049">
    <property type="term" value="F:tRNA binding"/>
    <property type="evidence" value="ECO:0007669"/>
    <property type="project" value="UniProtKB-UniRule"/>
</dbReference>
<comment type="subunit">
    <text evidence="3 15">Tetramer of two alpha and two beta subunits.</text>
</comment>
<evidence type="ECO:0000256" key="1">
    <source>
        <dbReference type="ARBA" id="ARBA00004496"/>
    </source>
</evidence>
<dbReference type="Gene3D" id="2.40.50.140">
    <property type="entry name" value="Nucleic acid-binding proteins"/>
    <property type="match status" value="1"/>
</dbReference>
<feature type="domain" description="TRNA-binding" evidence="17">
    <location>
        <begin position="39"/>
        <end position="147"/>
    </location>
</feature>
<dbReference type="HAMAP" id="MF_00283">
    <property type="entry name" value="Phe_tRNA_synth_beta1"/>
    <property type="match status" value="1"/>
</dbReference>
<evidence type="ECO:0000256" key="4">
    <source>
        <dbReference type="ARBA" id="ARBA00022490"/>
    </source>
</evidence>
<comment type="subcellular location">
    <subcellularLocation>
        <location evidence="1 15">Cytoplasm</location>
    </subcellularLocation>
</comment>
<dbReference type="Gene3D" id="3.50.40.10">
    <property type="entry name" value="Phenylalanyl-trna Synthetase, Chain B, domain 3"/>
    <property type="match status" value="1"/>
</dbReference>
<dbReference type="SMART" id="SM00873">
    <property type="entry name" value="B3_4"/>
    <property type="match status" value="1"/>
</dbReference>
<comment type="cofactor">
    <cofactor evidence="15">
        <name>Mg(2+)</name>
        <dbReference type="ChEBI" id="CHEBI:18420"/>
    </cofactor>
    <text evidence="15">Binds 2 magnesium ions per tetramer.</text>
</comment>
<dbReference type="InterPro" id="IPR036690">
    <property type="entry name" value="Fdx_antiC-bd_sf"/>
</dbReference>
<dbReference type="InterPro" id="IPR005146">
    <property type="entry name" value="B3/B4_tRNA-bd"/>
</dbReference>
<dbReference type="Pfam" id="PF17759">
    <property type="entry name" value="tRNA_synthFbeta"/>
    <property type="match status" value="1"/>
</dbReference>
<dbReference type="Pfam" id="PF03483">
    <property type="entry name" value="B3_4"/>
    <property type="match status" value="1"/>
</dbReference>
<dbReference type="OrthoDB" id="9805455at2"/>
<dbReference type="InterPro" id="IPR033714">
    <property type="entry name" value="tRNA_bind_bactPheRS"/>
</dbReference>
<evidence type="ECO:0000259" key="19">
    <source>
        <dbReference type="PROSITE" id="PS51483"/>
    </source>
</evidence>
<dbReference type="InterPro" id="IPR004532">
    <property type="entry name" value="Phe-tRNA-ligase_IIc_bsu_bact"/>
</dbReference>
<evidence type="ECO:0000256" key="5">
    <source>
        <dbReference type="ARBA" id="ARBA00022555"/>
    </source>
</evidence>
<dbReference type="CDD" id="cd00769">
    <property type="entry name" value="PheRS_beta_core"/>
    <property type="match status" value="1"/>
</dbReference>
<dbReference type="PROSITE" id="PS51483">
    <property type="entry name" value="B5"/>
    <property type="match status" value="1"/>
</dbReference>
<keyword evidence="10 15" id="KW-0460">Magnesium</keyword>
<feature type="binding site" evidence="15">
    <location>
        <position position="464"/>
    </location>
    <ligand>
        <name>Mg(2+)</name>
        <dbReference type="ChEBI" id="CHEBI:18420"/>
        <note>shared with alpha subunit</note>
    </ligand>
</feature>
<dbReference type="PROSITE" id="PS51447">
    <property type="entry name" value="FDX_ACB"/>
    <property type="match status" value="1"/>
</dbReference>
<feature type="domain" description="FDX-ACB" evidence="18">
    <location>
        <begin position="715"/>
        <end position="808"/>
    </location>
</feature>
<dbReference type="InterPro" id="IPR005121">
    <property type="entry name" value="Fdx_antiC-bd"/>
</dbReference>
<dbReference type="Gene3D" id="3.30.930.10">
    <property type="entry name" value="Bira Bifunctional Protein, Domain 2"/>
    <property type="match status" value="1"/>
</dbReference>
<proteinExistence type="inferred from homology"/>
<dbReference type="InterPro" id="IPR041616">
    <property type="entry name" value="PheRS_beta_core"/>
</dbReference>
<keyword evidence="8 15" id="KW-0547">Nucleotide-binding</keyword>
<dbReference type="PANTHER" id="PTHR10947:SF0">
    <property type="entry name" value="PHENYLALANINE--TRNA LIGASE BETA SUBUNIT"/>
    <property type="match status" value="1"/>
</dbReference>
<dbReference type="SUPFAM" id="SSF56037">
    <property type="entry name" value="PheT/TilS domain"/>
    <property type="match status" value="1"/>
</dbReference>
<evidence type="ECO:0000256" key="11">
    <source>
        <dbReference type="ARBA" id="ARBA00022884"/>
    </source>
</evidence>
<evidence type="ECO:0000313" key="20">
    <source>
        <dbReference type="EMBL" id="SNS70221.1"/>
    </source>
</evidence>
<evidence type="ECO:0000256" key="12">
    <source>
        <dbReference type="ARBA" id="ARBA00022917"/>
    </source>
</evidence>
<dbReference type="CDD" id="cd02796">
    <property type="entry name" value="tRNA_bind_bactPheRS"/>
    <property type="match status" value="1"/>
</dbReference>
<dbReference type="GO" id="GO:0000287">
    <property type="term" value="F:magnesium ion binding"/>
    <property type="evidence" value="ECO:0007669"/>
    <property type="project" value="UniProtKB-UniRule"/>
</dbReference>
<dbReference type="Pfam" id="PF03484">
    <property type="entry name" value="B5"/>
    <property type="match status" value="1"/>
</dbReference>
<dbReference type="SUPFAM" id="SSF50249">
    <property type="entry name" value="Nucleic acid-binding proteins"/>
    <property type="match status" value="1"/>
</dbReference>
<dbReference type="PANTHER" id="PTHR10947">
    <property type="entry name" value="PHENYLALANYL-TRNA SYNTHETASE BETA CHAIN AND LEUCINE-RICH REPEAT-CONTAINING PROTEIN 47"/>
    <property type="match status" value="1"/>
</dbReference>
<dbReference type="Pfam" id="PF03147">
    <property type="entry name" value="FDX-ACB"/>
    <property type="match status" value="1"/>
</dbReference>
<dbReference type="InterPro" id="IPR005147">
    <property type="entry name" value="tRNA_synthase_B5-dom"/>
</dbReference>
<dbReference type="PROSITE" id="PS50886">
    <property type="entry name" value="TRBD"/>
    <property type="match status" value="1"/>
</dbReference>
<evidence type="ECO:0000256" key="6">
    <source>
        <dbReference type="ARBA" id="ARBA00022598"/>
    </source>
</evidence>
<evidence type="ECO:0000256" key="8">
    <source>
        <dbReference type="ARBA" id="ARBA00022741"/>
    </source>
</evidence>
<accession>A0A239GMM9</accession>
<dbReference type="NCBIfam" id="NF045760">
    <property type="entry name" value="YtpR"/>
    <property type="match status" value="1"/>
</dbReference>
<evidence type="ECO:0000256" key="13">
    <source>
        <dbReference type="ARBA" id="ARBA00023146"/>
    </source>
</evidence>
<comment type="catalytic activity">
    <reaction evidence="14 15">
        <text>tRNA(Phe) + L-phenylalanine + ATP = L-phenylalanyl-tRNA(Phe) + AMP + diphosphate + H(+)</text>
        <dbReference type="Rhea" id="RHEA:19413"/>
        <dbReference type="Rhea" id="RHEA-COMP:9668"/>
        <dbReference type="Rhea" id="RHEA-COMP:9699"/>
        <dbReference type="ChEBI" id="CHEBI:15378"/>
        <dbReference type="ChEBI" id="CHEBI:30616"/>
        <dbReference type="ChEBI" id="CHEBI:33019"/>
        <dbReference type="ChEBI" id="CHEBI:58095"/>
        <dbReference type="ChEBI" id="CHEBI:78442"/>
        <dbReference type="ChEBI" id="CHEBI:78531"/>
        <dbReference type="ChEBI" id="CHEBI:456215"/>
        <dbReference type="EC" id="6.1.1.20"/>
    </reaction>
</comment>
<evidence type="ECO:0000259" key="17">
    <source>
        <dbReference type="PROSITE" id="PS50886"/>
    </source>
</evidence>
<reference evidence="20 21" key="1">
    <citation type="submission" date="2017-06" db="EMBL/GenBank/DDBJ databases">
        <authorList>
            <person name="Kim H.J."/>
            <person name="Triplett B.A."/>
        </authorList>
    </citation>
    <scope>NUCLEOTIDE SEQUENCE [LARGE SCALE GENOMIC DNA]</scope>
    <source>
        <strain evidence="20 21">DSM 11445</strain>
    </source>
</reference>
<dbReference type="Gene3D" id="3.30.70.380">
    <property type="entry name" value="Ferrodoxin-fold anticodon-binding domain"/>
    <property type="match status" value="1"/>
</dbReference>
<evidence type="ECO:0000256" key="14">
    <source>
        <dbReference type="ARBA" id="ARBA00049255"/>
    </source>
</evidence>
<keyword evidence="6 15" id="KW-0436">Ligase</keyword>
<feature type="domain" description="B5" evidence="19">
    <location>
        <begin position="415"/>
        <end position="486"/>
    </location>
</feature>
<keyword evidence="5 16" id="KW-0820">tRNA-binding</keyword>
<feature type="binding site" evidence="15">
    <location>
        <position position="470"/>
    </location>
    <ligand>
        <name>Mg(2+)</name>
        <dbReference type="ChEBI" id="CHEBI:18420"/>
        <note>shared with alpha subunit</note>
    </ligand>
</feature>
<dbReference type="GO" id="GO:0005524">
    <property type="term" value="F:ATP binding"/>
    <property type="evidence" value="ECO:0007669"/>
    <property type="project" value="UniProtKB-UniRule"/>
</dbReference>
<keyword evidence="12 15" id="KW-0648">Protein biosynthesis</keyword>
<dbReference type="SUPFAM" id="SSF55681">
    <property type="entry name" value="Class II aaRS and biotin synthetases"/>
    <property type="match status" value="1"/>
</dbReference>
<organism evidence="20 21">
    <name type="scientific">Antarctobacter heliothermus</name>
    <dbReference type="NCBI Taxonomy" id="74033"/>
    <lineage>
        <taxon>Bacteria</taxon>
        <taxon>Pseudomonadati</taxon>
        <taxon>Pseudomonadota</taxon>
        <taxon>Alphaproteobacteria</taxon>
        <taxon>Rhodobacterales</taxon>
        <taxon>Roseobacteraceae</taxon>
        <taxon>Antarctobacter</taxon>
    </lineage>
</organism>
<protein>
    <recommendedName>
        <fullName evidence="15">Phenylalanine--tRNA ligase beta subunit</fullName>
        <ecNumber evidence="15">6.1.1.20</ecNumber>
    </recommendedName>
    <alternativeName>
        <fullName evidence="15">Phenylalanyl-tRNA synthetase beta subunit</fullName>
        <shortName evidence="15">PheRS</shortName>
    </alternativeName>
</protein>
<dbReference type="EMBL" id="FZON01000027">
    <property type="protein sequence ID" value="SNS70221.1"/>
    <property type="molecule type" value="Genomic_DNA"/>
</dbReference>
<dbReference type="EC" id="6.1.1.20" evidence="15"/>
<keyword evidence="4 15" id="KW-0963">Cytoplasm</keyword>
<dbReference type="InterPro" id="IPR009061">
    <property type="entry name" value="DNA-bd_dom_put_sf"/>
</dbReference>
<evidence type="ECO:0000256" key="7">
    <source>
        <dbReference type="ARBA" id="ARBA00022723"/>
    </source>
</evidence>
<keyword evidence="13 15" id="KW-0030">Aminoacyl-tRNA synthetase</keyword>
<dbReference type="SMART" id="SM00896">
    <property type="entry name" value="FDX-ACB"/>
    <property type="match status" value="1"/>
</dbReference>
<dbReference type="SUPFAM" id="SSF46955">
    <property type="entry name" value="Putative DNA-binding domain"/>
    <property type="match status" value="1"/>
</dbReference>
<dbReference type="InterPro" id="IPR012340">
    <property type="entry name" value="NA-bd_OB-fold"/>
</dbReference>
<evidence type="ECO:0000256" key="10">
    <source>
        <dbReference type="ARBA" id="ARBA00022842"/>
    </source>
</evidence>
<evidence type="ECO:0000256" key="2">
    <source>
        <dbReference type="ARBA" id="ARBA00008653"/>
    </source>
</evidence>
<dbReference type="InterPro" id="IPR020825">
    <property type="entry name" value="Phe-tRNA_synthase-like_B3/B4"/>
</dbReference>
<dbReference type="InterPro" id="IPR045864">
    <property type="entry name" value="aa-tRNA-synth_II/BPL/LPL"/>
</dbReference>
<dbReference type="NCBIfam" id="TIGR00472">
    <property type="entry name" value="pheT_bact"/>
    <property type="match status" value="1"/>
</dbReference>
<evidence type="ECO:0000256" key="3">
    <source>
        <dbReference type="ARBA" id="ARBA00011209"/>
    </source>
</evidence>
<dbReference type="RefSeq" id="WP_089278568.1">
    <property type="nucleotide sequence ID" value="NZ_FZON01000027.1"/>
</dbReference>
<evidence type="ECO:0000256" key="16">
    <source>
        <dbReference type="PROSITE-ProRule" id="PRU00209"/>
    </source>
</evidence>
<keyword evidence="9 15" id="KW-0067">ATP-binding</keyword>
<comment type="similarity">
    <text evidence="2 15">Belongs to the phenylalanyl-tRNA synthetase beta subunit family. Type 1 subfamily.</text>
</comment>
<dbReference type="AlphaFoldDB" id="A0A239GMM9"/>
<feature type="binding site" evidence="15">
    <location>
        <position position="474"/>
    </location>
    <ligand>
        <name>Mg(2+)</name>
        <dbReference type="ChEBI" id="CHEBI:18420"/>
        <note>shared with alpha subunit</note>
    </ligand>
</feature>
<dbReference type="SMART" id="SM00874">
    <property type="entry name" value="B5"/>
    <property type="match status" value="1"/>
</dbReference>
<dbReference type="Pfam" id="PF01588">
    <property type="entry name" value="tRNA_bind"/>
    <property type="match status" value="1"/>
</dbReference>
<sequence>MKFTFSWLKEHLDTTATVDEIAEALTDLGLEVEEVVDPAKALSTFTLAKVQEAEQHPDADRLRVCKVMTDDGEKQIVCGAPNARAGITVVLAKPGDYVPGLDVTLSVGNIRGVESHGMMASMRELELGEDHDGIIELASGEVGQKFTDWLAQNDPAKVDPVIEIAITPNRQDALGIHGVARDLAARGLGTLKPLKVETVKGGFPCPIAVTIDADTAGDGDADTAGDGGCHIFAGRLIKGVKNGPSPQWLQDRLRAIGLRPISALVDVTNFFTFDRNRPLHVFDADKVKGGALRIHRAKAGQTLVGLDEKDYAFSDGQVVISDAEGVESIGGIMGGLATGCTEETVNVFLEAAVWDRIQIAHTGRALKINSDARYRNERGIDPAYNMQAMEDAAQMILDLCGGEASEVVVAGEVPNTDRAYKLDTDHVVSLVGMEIPADTQRATLTALGFRMDGDMAHVPSWRPDVMGEADLVEEVARIASLTKLQVKPLPRLSEGVVRPILSPMQVRERSARRTVAALGYNECVTYSFVDQAAAALFGGGDDAHKLANPISSEMSHMRPSLLPGLLQAAARNQARGFADVALFEVGHVFDGGEPGEQHLQVAGVLVGRTGPKDVHGSARPVDLFDAKADAEGVLAAIGAPAKTQILRGGEGWWHPGRHGRFCLGPKKALGVFGELHPKVLDALDVKGPAVGFVIWPELVPMPRRSGATRAALVLNDLQAVERDFAFVVDADVEALTLVNAAVGADKVLIEDVRVFDEFIGGSLGEGKKSLAITVRLQPTDKTLKEKDIEAISAKIVEKVSKATGGTLRG</sequence>
<feature type="binding site" evidence="15">
    <location>
        <position position="473"/>
    </location>
    <ligand>
        <name>Mg(2+)</name>
        <dbReference type="ChEBI" id="CHEBI:18420"/>
        <note>shared with alpha subunit</note>
    </ligand>
</feature>